<dbReference type="RefSeq" id="WP_181193776.1">
    <property type="nucleotide sequence ID" value="NZ_JABFEE010000001.1"/>
</dbReference>
<comment type="caution">
    <text evidence="2">The sequence shown here is derived from an EMBL/GenBank/DDBJ whole genome shotgun (WGS) entry which is preliminary data.</text>
</comment>
<gene>
    <name evidence="2" type="ORF">HMC16_00195</name>
</gene>
<organism evidence="2 3">
    <name type="scientific">Corynebacterium wankanglinii</name>
    <dbReference type="NCBI Taxonomy" id="2735136"/>
    <lineage>
        <taxon>Bacteria</taxon>
        <taxon>Bacillati</taxon>
        <taxon>Actinomycetota</taxon>
        <taxon>Actinomycetes</taxon>
        <taxon>Mycobacteriales</taxon>
        <taxon>Corynebacteriaceae</taxon>
        <taxon>Corynebacterium</taxon>
    </lineage>
</organism>
<evidence type="ECO:0000256" key="1">
    <source>
        <dbReference type="SAM" id="MobiDB-lite"/>
    </source>
</evidence>
<dbReference type="AlphaFoldDB" id="A0A838CGV0"/>
<feature type="region of interest" description="Disordered" evidence="1">
    <location>
        <begin position="75"/>
        <end position="106"/>
    </location>
</feature>
<evidence type="ECO:0000313" key="2">
    <source>
        <dbReference type="EMBL" id="MBA1834167.1"/>
    </source>
</evidence>
<sequence>MAVEAELIKVGLRLRWLCDGTDRLNWRDLWVVINLADPDSLVRRAIDEDTYGWTRTTAILADVFDVLASANWQRAGNKTAPKPKPYPRPGDNSDTTQFGERAGFEPEHADKEAMAEWLGIEL</sequence>
<name>A0A838CGV0_9CORY</name>
<evidence type="ECO:0000313" key="3">
    <source>
        <dbReference type="Proteomes" id="UP000581408"/>
    </source>
</evidence>
<protein>
    <submittedName>
        <fullName evidence="2">Uncharacterized protein</fullName>
    </submittedName>
</protein>
<proteinExistence type="predicted"/>
<accession>A0A838CGV0</accession>
<dbReference type="Proteomes" id="UP000581408">
    <property type="component" value="Unassembled WGS sequence"/>
</dbReference>
<reference evidence="2 3" key="1">
    <citation type="submission" date="2020-05" db="EMBL/GenBank/DDBJ databases">
        <title>Descriptions of Corynebacterium xxxx sp. nov., Corynebacterium yyyy sp. nov. and Corynebacterium zzzz sp. nov.</title>
        <authorList>
            <person name="Zhang G."/>
        </authorList>
    </citation>
    <scope>NUCLEOTIDE SEQUENCE [LARGE SCALE GENOMIC DNA]</scope>
    <source>
        <strain evidence="3">zg-915</strain>
    </source>
</reference>
<dbReference type="EMBL" id="JABFEE010000001">
    <property type="protein sequence ID" value="MBA1834167.1"/>
    <property type="molecule type" value="Genomic_DNA"/>
</dbReference>